<dbReference type="CDD" id="cd05401">
    <property type="entry name" value="NT_GlnE_GlnD_like"/>
    <property type="match status" value="2"/>
</dbReference>
<evidence type="ECO:0000256" key="5">
    <source>
        <dbReference type="ARBA" id="ARBA00022842"/>
    </source>
</evidence>
<gene>
    <name evidence="9" type="ORF">LCGC14_0213030</name>
</gene>
<comment type="caution">
    <text evidence="9">The sequence shown here is derived from an EMBL/GenBank/DDBJ whole genome shotgun (WGS) entry which is preliminary data.</text>
</comment>
<dbReference type="PANTHER" id="PTHR30621">
    <property type="entry name" value="GLUTAMINE SYNTHETASE ADENYLYLTRANSFERASE"/>
    <property type="match status" value="1"/>
</dbReference>
<dbReference type="SUPFAM" id="SSF81593">
    <property type="entry name" value="Nucleotidyltransferase substrate binding subunit/domain"/>
    <property type="match status" value="2"/>
</dbReference>
<keyword evidence="4" id="KW-0067">ATP-binding</keyword>
<proteinExistence type="inferred from homology"/>
<evidence type="ECO:0000259" key="8">
    <source>
        <dbReference type="Pfam" id="PF08335"/>
    </source>
</evidence>
<keyword evidence="2" id="KW-0548">Nucleotidyltransferase</keyword>
<feature type="domain" description="Glutamate-ammonia ligase adenylyltransferase repeated" evidence="7">
    <location>
        <begin position="56"/>
        <end position="302"/>
    </location>
</feature>
<evidence type="ECO:0000256" key="3">
    <source>
        <dbReference type="ARBA" id="ARBA00022741"/>
    </source>
</evidence>
<dbReference type="InterPro" id="IPR023057">
    <property type="entry name" value="GlnE"/>
</dbReference>
<dbReference type="InterPro" id="IPR043519">
    <property type="entry name" value="NT_sf"/>
</dbReference>
<evidence type="ECO:0000256" key="6">
    <source>
        <dbReference type="ARBA" id="ARBA00023268"/>
    </source>
</evidence>
<keyword evidence="3" id="KW-0547">Nucleotide-binding</keyword>
<organism evidence="9">
    <name type="scientific">marine sediment metagenome</name>
    <dbReference type="NCBI Taxonomy" id="412755"/>
    <lineage>
        <taxon>unclassified sequences</taxon>
        <taxon>metagenomes</taxon>
        <taxon>ecological metagenomes</taxon>
    </lineage>
</organism>
<keyword evidence="6" id="KW-0511">Multifunctional enzyme</keyword>
<evidence type="ECO:0000256" key="4">
    <source>
        <dbReference type="ARBA" id="ARBA00022840"/>
    </source>
</evidence>
<dbReference type="GO" id="GO:0000820">
    <property type="term" value="P:regulation of glutamine family amino acid metabolic process"/>
    <property type="evidence" value="ECO:0007669"/>
    <property type="project" value="TreeGrafter"/>
</dbReference>
<dbReference type="Gene3D" id="1.20.120.330">
    <property type="entry name" value="Nucleotidyltransferases domain 2"/>
    <property type="match status" value="2"/>
</dbReference>
<evidence type="ECO:0000259" key="7">
    <source>
        <dbReference type="Pfam" id="PF03710"/>
    </source>
</evidence>
<dbReference type="AlphaFoldDB" id="A0A0F9UX10"/>
<dbReference type="GO" id="GO:0005829">
    <property type="term" value="C:cytosol"/>
    <property type="evidence" value="ECO:0007669"/>
    <property type="project" value="TreeGrafter"/>
</dbReference>
<evidence type="ECO:0008006" key="10">
    <source>
        <dbReference type="Google" id="ProtNLM"/>
    </source>
</evidence>
<evidence type="ECO:0000256" key="1">
    <source>
        <dbReference type="ARBA" id="ARBA00022679"/>
    </source>
</evidence>
<dbReference type="EMBL" id="LAZR01000098">
    <property type="protein sequence ID" value="KKN92022.1"/>
    <property type="molecule type" value="Genomic_DNA"/>
</dbReference>
<dbReference type="SUPFAM" id="SSF81301">
    <property type="entry name" value="Nucleotidyltransferase"/>
    <property type="match status" value="2"/>
</dbReference>
<dbReference type="Pfam" id="PF08335">
    <property type="entry name" value="GlnD_UR_UTase"/>
    <property type="match status" value="1"/>
</dbReference>
<dbReference type="InterPro" id="IPR005190">
    <property type="entry name" value="GlnE_rpt_dom"/>
</dbReference>
<sequence length="1000" mass="109138">MAKDEARGLGIGGGHRLAPLDPDKAAAWLADLKAAAEAGKCPRLVAFLTEGGPEAERLGAVLDLSSYLNTQMQQHPEWLEALFDQDAKQRIAERIALLRKLPATDQGESALMRELRLIKREVSLLIALRDLFGAATPAETTADLSDLAEVAIGAALRFCLADAHRAGKLVLPHPEDPETGCGLFVLGMGKLGGGELNYSSDVDLIVFFEESAGICADPTEAVDTLSKLVRRLVRIVGESTADGYVFRTDLRLRPDPGAMPLAISVDTALTYYEGSGRNWERAAMIKARPVAGDRAAGEAFLQELTPFVWRKYLDFAAIADIQAMKTRIDRHRGFDDIGVAGHNVKLGRGGIREVEFFVQAQQLIAGGRAPRLRQRRTDKALAELAAGSWIVEETEAELVSDYWFLRRIEHCIQMVADEQSHTLPEDEEGVERIARLAGFEDRAAFSKALLERLSRVDRRYTRLFSDGRDRETSAIEEAGFKALLASEDDPEALARLRELGFSRPEDVARIVRSWGYGRYRATRSETARERLTKVLPMLLKAFSGAKDPDGAIAAFDTFLAGLPSGIQFFSLIASNPRVLDLLALIITSAPALRDTIAARPHVFDALLDPAFFDEVPDRDLMSERLAMFLTEADGYEDVLARLRIFASEQRFLVGARLLSGVVDVGEAGLAFSNIADVVLEATLDAVTEAFAVRHGHVAGAKIALLGMGRLGSRELTAGSDVDLILLYDHDEAAEESDGEKPLSSGLYFARLTQRLIAALTIPMREGVLYEVDFRLRPSGNMGPLATRIDSFRRYQLDEAWTWERMALTRSRPIAGDPELCAEVTRTIRDILCQPRDEATTTHDVGDMRRRIERDKPAKGALDLKLRPGGLIDLEFLAQWALLTGRADLDLVGAPTADVLDAADLAAGVEARCDLSAAMRRYTCVIQILRLGPGGVQGVEDLPPGLADRLVRALETDGTDGLEPLLAETATAVRAVFDALLPVAASKEAPAEAADPGLRRA</sequence>
<dbReference type="HAMAP" id="MF_00802">
    <property type="entry name" value="GlnE"/>
    <property type="match status" value="1"/>
</dbReference>
<feature type="domain" description="PII-uridylyltransferase/Glutamine-synthetase adenylyltransferase" evidence="8">
    <location>
        <begin position="325"/>
        <end position="463"/>
    </location>
</feature>
<dbReference type="PANTHER" id="PTHR30621:SF0">
    <property type="entry name" value="BIFUNCTIONAL GLUTAMINE SYNTHETASE ADENYLYLTRANSFERASE_ADENYLYL-REMOVING ENZYME"/>
    <property type="match status" value="1"/>
</dbReference>
<protein>
    <recommendedName>
        <fullName evidence="10">Glutamate-ammonia ligase adenylyltransferase repeated domain-containing protein</fullName>
    </recommendedName>
</protein>
<dbReference type="GO" id="GO:0005524">
    <property type="term" value="F:ATP binding"/>
    <property type="evidence" value="ECO:0007669"/>
    <property type="project" value="UniProtKB-KW"/>
</dbReference>
<evidence type="ECO:0000256" key="2">
    <source>
        <dbReference type="ARBA" id="ARBA00022695"/>
    </source>
</evidence>
<dbReference type="NCBIfam" id="NF010706">
    <property type="entry name" value="PRK14108.1"/>
    <property type="match status" value="1"/>
</dbReference>
<dbReference type="InterPro" id="IPR013546">
    <property type="entry name" value="PII_UdlTrfase/GS_AdlTrfase"/>
</dbReference>
<name>A0A0F9UX10_9ZZZZ</name>
<dbReference type="NCBIfam" id="NF008292">
    <property type="entry name" value="PRK11072.1"/>
    <property type="match status" value="1"/>
</dbReference>
<dbReference type="Pfam" id="PF03710">
    <property type="entry name" value="GlnE"/>
    <property type="match status" value="2"/>
</dbReference>
<dbReference type="GO" id="GO:0008882">
    <property type="term" value="F:[glutamate-ammonia-ligase] adenylyltransferase activity"/>
    <property type="evidence" value="ECO:0007669"/>
    <property type="project" value="InterPro"/>
</dbReference>
<accession>A0A0F9UX10</accession>
<dbReference type="Gene3D" id="3.30.460.10">
    <property type="entry name" value="Beta Polymerase, domain 2"/>
    <property type="match status" value="2"/>
</dbReference>
<keyword evidence="1" id="KW-0808">Transferase</keyword>
<reference evidence="9" key="1">
    <citation type="journal article" date="2015" name="Nature">
        <title>Complex archaea that bridge the gap between prokaryotes and eukaryotes.</title>
        <authorList>
            <person name="Spang A."/>
            <person name="Saw J.H."/>
            <person name="Jorgensen S.L."/>
            <person name="Zaremba-Niedzwiedzka K."/>
            <person name="Martijn J."/>
            <person name="Lind A.E."/>
            <person name="van Eijk R."/>
            <person name="Schleper C."/>
            <person name="Guy L."/>
            <person name="Ettema T.J."/>
        </authorList>
    </citation>
    <scope>NUCLEOTIDE SEQUENCE</scope>
</reference>
<keyword evidence="5" id="KW-0460">Magnesium</keyword>
<evidence type="ECO:0000313" key="9">
    <source>
        <dbReference type="EMBL" id="KKN92022.1"/>
    </source>
</evidence>
<feature type="domain" description="Glutamate-ammonia ligase adenylyltransferase repeated" evidence="7">
    <location>
        <begin position="582"/>
        <end position="823"/>
    </location>
</feature>
<dbReference type="Gene3D" id="1.20.120.1510">
    <property type="match status" value="1"/>
</dbReference>